<name>A0A1G4KPK9_KOMPC</name>
<sequence>MLRTQFSKALLRSHRVKACARVATAITSRRFVSDTTSATFRSIYEKGSSTPSPYDGTDSFPRRHLGPTPKNVEEMLKDLKESDLDSFIAKVVPDNVLIRRSLKVQPLKGFTESEMLADLARIAEKNDLVKPLIGKGFYGTIIPPVILRNLLENPGWYTSYTPYQPEVSQGRLESLLNFQTVISDLTGLPVANASLLDESSAAAEAMILSFTSLKSKKPKYFVDSNIHEQTLAVLKSRAHTLNIEVVVADLTTDEGFATLQENKDQLCGAMVQYPATDGSIKTFKAYSRIAELVHSVKGLYAVASDLMALTLLHAPSKFGADIVFGSSQRFGVPLGYGGPHAAFFSVVESLQRKIPGRIVGVSKDRLGNNALRLALQTREQHIKRERATSNICTAQALLANIAANYVVYHGIEGLRNISKRIHGFTTLLANSINESSNYRVLNEKWFDTLSVDVGSADEFIAKALSKNFNVFKVNSSTIQLSLDETVTKDELTTLISLFTGLSEVQLPETLPSFYEEWTRQDDILTNEVLRTHRSETSMLRYLYNLQKKDISLADSMISLGSCTMKLNATVEMMPISWPKFANIHPFAPKDQVKGYTELIVELEKDLADITGFHSTTLQPNSGAQGEYTGLSVIAKYFESKGEAHRNIVLIPVSAHGTNPASAAMAGLKVVPIKCLKDGSLDLQDLETKASKHAKNLAAMMVTYPSTYGLFEPGIIDAINIIHNHGGQVYLDGANMNAQVGLTSPGDLGADVCHLNLHKTFAIPHGGGGPGVGPICVKEHLTPFLPSHPIISTTNQTEQSINPVVAAPFGSASILPISYAYIKMMGGSNLQYSSIIAILNANYMVAKLKNHYEILFTGGDDKYCGHEFIIDLRPFKKFGIEAIDVAKRLQDYGFHAPTMSFPIPGTLMVEPTESEYKEELDRFIDSMISIREEIRKVENGETDGAILHNSPHNLKDIISTSDAEWSQRGYTREEAAYPLPFLKEQKTWPTVSRVDDTYGDMNLLCTCPSVEEVAASQ</sequence>
<comment type="function">
    <text evidence="7">The glycine cleavage system catalyzes the degradation of glycine.</text>
</comment>
<dbReference type="GO" id="GO:0004375">
    <property type="term" value="F:glycine dehydrogenase (decarboxylating) activity"/>
    <property type="evidence" value="ECO:0007669"/>
    <property type="project" value="UniProtKB-UniRule"/>
</dbReference>
<feature type="domain" description="Glycine cleavage system P-protein N-terminal" evidence="9">
    <location>
        <begin position="62"/>
        <end position="498"/>
    </location>
</feature>
<dbReference type="PANTHER" id="PTHR11773">
    <property type="entry name" value="GLYCINE DEHYDROGENASE, DECARBOXYLATING"/>
    <property type="match status" value="1"/>
</dbReference>
<keyword evidence="12" id="KW-1185">Reference proteome</keyword>
<dbReference type="InterPro" id="IPR049316">
    <property type="entry name" value="GDC-P_C"/>
</dbReference>
<evidence type="ECO:0000256" key="3">
    <source>
        <dbReference type="ARBA" id="ARBA00022898"/>
    </source>
</evidence>
<evidence type="ECO:0000313" key="12">
    <source>
        <dbReference type="Proteomes" id="UP000006853"/>
    </source>
</evidence>
<dbReference type="NCBIfam" id="TIGR00461">
    <property type="entry name" value="gcvP"/>
    <property type="match status" value="1"/>
</dbReference>
<accession>A0A1G4KPK9</accession>
<comment type="cofactor">
    <cofactor evidence="1 6 7">
        <name>pyridoxal 5'-phosphate</name>
        <dbReference type="ChEBI" id="CHEBI:597326"/>
    </cofactor>
</comment>
<feature type="domain" description="Glycine dehydrogenase C-terminal" evidence="10">
    <location>
        <begin position="833"/>
        <end position="951"/>
    </location>
</feature>
<dbReference type="NCBIfam" id="NF003346">
    <property type="entry name" value="PRK04366.1"/>
    <property type="match status" value="1"/>
</dbReference>
<comment type="subcellular location">
    <subcellularLocation>
        <location evidence="7">Mitochondrion</location>
    </subcellularLocation>
</comment>
<gene>
    <name evidence="11" type="primary">GCV2</name>
    <name evidence="11" type="ordered locus">PP7435_Chr1-3325</name>
</gene>
<dbReference type="GO" id="GO:0019464">
    <property type="term" value="P:glycine decarboxylation via glycine cleavage system"/>
    <property type="evidence" value="ECO:0007669"/>
    <property type="project" value="TreeGrafter"/>
</dbReference>
<reference evidence="11 12" key="2">
    <citation type="journal article" date="2016" name="FEMS Yeast Res.">
        <title>Curation of the genome annotation of Pichia pastoris (Komagataella phaffii) CBS7435 from gene level to protein function.</title>
        <authorList>
            <person name="Valli M."/>
            <person name="Tatto N.E."/>
            <person name="Peymann A."/>
            <person name="Gruber C."/>
            <person name="Landes N."/>
            <person name="Ekker H."/>
            <person name="Thallinger G.G."/>
            <person name="Mattanovich D."/>
            <person name="Gasser B."/>
            <person name="Graf A.B."/>
        </authorList>
    </citation>
    <scope>GENOME REANNOTATION</scope>
    <source>
        <strain evidence="11 12">ATCC 76273 / CBS 7435 / CECT 11047 / NRRL Y-11430 / Wegner 21-1</strain>
    </source>
</reference>
<comment type="catalytic activity">
    <reaction evidence="5 7">
        <text>N(6)-[(R)-lipoyl]-L-lysyl-[glycine-cleavage complex H protein] + glycine + H(+) = N(6)-[(R)-S(8)-aminomethyldihydrolipoyl]-L-lysyl-[glycine-cleavage complex H protein] + CO2</text>
        <dbReference type="Rhea" id="RHEA:24304"/>
        <dbReference type="Rhea" id="RHEA-COMP:10494"/>
        <dbReference type="Rhea" id="RHEA-COMP:10495"/>
        <dbReference type="ChEBI" id="CHEBI:15378"/>
        <dbReference type="ChEBI" id="CHEBI:16526"/>
        <dbReference type="ChEBI" id="CHEBI:57305"/>
        <dbReference type="ChEBI" id="CHEBI:83099"/>
        <dbReference type="ChEBI" id="CHEBI:83143"/>
        <dbReference type="EC" id="1.4.4.2"/>
    </reaction>
</comment>
<dbReference type="InterPro" id="IPR049315">
    <property type="entry name" value="GDC-P_N"/>
</dbReference>
<keyword evidence="7" id="KW-0809">Transit peptide</keyword>
<evidence type="ECO:0000256" key="4">
    <source>
        <dbReference type="ARBA" id="ARBA00023002"/>
    </source>
</evidence>
<dbReference type="InterPro" id="IPR015424">
    <property type="entry name" value="PyrdxlP-dep_Trfase"/>
</dbReference>
<evidence type="ECO:0000256" key="2">
    <source>
        <dbReference type="ARBA" id="ARBA00010756"/>
    </source>
</evidence>
<feature type="region of interest" description="Disordered" evidence="8">
    <location>
        <begin position="44"/>
        <end position="67"/>
    </location>
</feature>
<keyword evidence="3 6" id="KW-0663">Pyridoxal phosphate</keyword>
<comment type="similarity">
    <text evidence="2 7">Belongs to the GcvP family.</text>
</comment>
<dbReference type="SMR" id="A0A1G4KPK9"/>
<feature type="domain" description="Glycine cleavage system P-protein N-terminal" evidence="9">
    <location>
        <begin position="529"/>
        <end position="787"/>
    </location>
</feature>
<evidence type="ECO:0000259" key="10">
    <source>
        <dbReference type="Pfam" id="PF21478"/>
    </source>
</evidence>
<dbReference type="InterPro" id="IPR015421">
    <property type="entry name" value="PyrdxlP-dep_Trfase_major"/>
</dbReference>
<dbReference type="FunFam" id="3.40.640.10:FF:000005">
    <property type="entry name" value="Glycine dehydrogenase (decarboxylating), mitochondrial"/>
    <property type="match status" value="1"/>
</dbReference>
<dbReference type="Gene3D" id="3.90.1150.10">
    <property type="entry name" value="Aspartate Aminotransferase, domain 1"/>
    <property type="match status" value="2"/>
</dbReference>
<dbReference type="Pfam" id="PF21478">
    <property type="entry name" value="GcvP2_C"/>
    <property type="match status" value="1"/>
</dbReference>
<dbReference type="SUPFAM" id="SSF53383">
    <property type="entry name" value="PLP-dependent transferases"/>
    <property type="match status" value="2"/>
</dbReference>
<dbReference type="AlphaFoldDB" id="A0A1G4KPK9"/>
<proteinExistence type="inferred from homology"/>
<evidence type="ECO:0000313" key="11">
    <source>
        <dbReference type="EMBL" id="SCV11947.1"/>
    </source>
</evidence>
<reference evidence="11 12" key="1">
    <citation type="journal article" date="2011" name="J. Biotechnol.">
        <title>High-quality genome sequence of Pichia pastoris CBS7435.</title>
        <authorList>
            <person name="Kuberl A."/>
            <person name="Schneider J."/>
            <person name="Thallinger G.G."/>
            <person name="Anderl I."/>
            <person name="Wibberg D."/>
            <person name="Hajek T."/>
            <person name="Jaenicke S."/>
            <person name="Brinkrolf K."/>
            <person name="Goesmann A."/>
            <person name="Szczepanowski R."/>
            <person name="Puhler A."/>
            <person name="Schwab H."/>
            <person name="Glieder A."/>
            <person name="Pichler H."/>
        </authorList>
    </citation>
    <scope>NUCLEOTIDE SEQUENCE [LARGE SCALE GENOMIC DNA]</scope>
    <source>
        <strain evidence="12">ATCC 76273 / CBS 7435 / CECT 11047 / NRRL Y-11430 / Wegner 21-1</strain>
    </source>
</reference>
<evidence type="ECO:0000256" key="1">
    <source>
        <dbReference type="ARBA" id="ARBA00001933"/>
    </source>
</evidence>
<protein>
    <recommendedName>
        <fullName evidence="7">Glycine cleavage system P protein</fullName>
        <ecNumber evidence="7">1.4.4.2</ecNumber>
    </recommendedName>
</protein>
<dbReference type="CDD" id="cd00613">
    <property type="entry name" value="GDC-P"/>
    <property type="match status" value="2"/>
</dbReference>
<feature type="modified residue" description="N6-(pyridoxal phosphate)lysine" evidence="6">
    <location>
        <position position="758"/>
    </location>
</feature>
<dbReference type="InterPro" id="IPR015422">
    <property type="entry name" value="PyrdxlP-dep_Trfase_small"/>
</dbReference>
<keyword evidence="7" id="KW-0496">Mitochondrion</keyword>
<dbReference type="Gene3D" id="3.40.640.10">
    <property type="entry name" value="Type I PLP-dependent aspartate aminotransferase-like (Major domain)"/>
    <property type="match status" value="2"/>
</dbReference>
<comment type="subunit">
    <text evidence="7">The glycine cleavage system is composed of four proteins: P, T, L and H.</text>
</comment>
<evidence type="ECO:0000256" key="7">
    <source>
        <dbReference type="RuleBase" id="RU364056"/>
    </source>
</evidence>
<dbReference type="FunFam" id="3.40.640.10:FF:000007">
    <property type="entry name" value="glycine dehydrogenase (Decarboxylating), mitochondrial"/>
    <property type="match status" value="1"/>
</dbReference>
<evidence type="ECO:0000256" key="8">
    <source>
        <dbReference type="SAM" id="MobiDB-lite"/>
    </source>
</evidence>
<dbReference type="Pfam" id="PF02347">
    <property type="entry name" value="GDC-P"/>
    <property type="match status" value="2"/>
</dbReference>
<dbReference type="EMBL" id="FR839628">
    <property type="protein sequence ID" value="SCV11947.1"/>
    <property type="molecule type" value="Genomic_DNA"/>
</dbReference>
<dbReference type="InterPro" id="IPR003437">
    <property type="entry name" value="GcvP"/>
</dbReference>
<dbReference type="GO" id="GO:0005960">
    <property type="term" value="C:glycine cleavage complex"/>
    <property type="evidence" value="ECO:0007669"/>
    <property type="project" value="TreeGrafter"/>
</dbReference>
<dbReference type="GO" id="GO:0005739">
    <property type="term" value="C:mitochondrion"/>
    <property type="evidence" value="ECO:0007669"/>
    <property type="project" value="UniProtKB-SubCell"/>
</dbReference>
<dbReference type="PANTHER" id="PTHR11773:SF1">
    <property type="entry name" value="GLYCINE DEHYDROGENASE (DECARBOXYLATING), MITOCHONDRIAL"/>
    <property type="match status" value="1"/>
</dbReference>
<dbReference type="GO" id="GO:0030170">
    <property type="term" value="F:pyridoxal phosphate binding"/>
    <property type="evidence" value="ECO:0007669"/>
    <property type="project" value="TreeGrafter"/>
</dbReference>
<dbReference type="InterPro" id="IPR020581">
    <property type="entry name" value="GDC_P"/>
</dbReference>
<dbReference type="GO" id="GO:0016594">
    <property type="term" value="F:glycine binding"/>
    <property type="evidence" value="ECO:0007669"/>
    <property type="project" value="TreeGrafter"/>
</dbReference>
<keyword evidence="4 7" id="KW-0560">Oxidoreductase</keyword>
<dbReference type="Proteomes" id="UP000006853">
    <property type="component" value="Chromosome 1"/>
</dbReference>
<organism evidence="11 12">
    <name type="scientific">Komagataella phaffii (strain ATCC 76273 / CBS 7435 / CECT 11047 / NRRL Y-11430 / Wegner 21-1)</name>
    <name type="common">Yeast</name>
    <name type="synonym">Pichia pastoris</name>
    <dbReference type="NCBI Taxonomy" id="981350"/>
    <lineage>
        <taxon>Eukaryota</taxon>
        <taxon>Fungi</taxon>
        <taxon>Dikarya</taxon>
        <taxon>Ascomycota</taxon>
        <taxon>Saccharomycotina</taxon>
        <taxon>Pichiomycetes</taxon>
        <taxon>Pichiales</taxon>
        <taxon>Pichiaceae</taxon>
        <taxon>Komagataella</taxon>
    </lineage>
</organism>
<evidence type="ECO:0000256" key="5">
    <source>
        <dbReference type="ARBA" id="ARBA00049026"/>
    </source>
</evidence>
<dbReference type="EC" id="1.4.4.2" evidence="7"/>
<evidence type="ECO:0000259" key="9">
    <source>
        <dbReference type="Pfam" id="PF02347"/>
    </source>
</evidence>
<evidence type="ECO:0000256" key="6">
    <source>
        <dbReference type="PIRSR" id="PIRSR603437-50"/>
    </source>
</evidence>